<accession>A0ABS7GJ79</accession>
<feature type="transmembrane region" description="Helical" evidence="1">
    <location>
        <begin position="35"/>
        <end position="55"/>
    </location>
</feature>
<keyword evidence="1" id="KW-1133">Transmembrane helix</keyword>
<evidence type="ECO:0000256" key="1">
    <source>
        <dbReference type="SAM" id="Phobius"/>
    </source>
</evidence>
<sequence length="140" mass="15704">MTTYKSAVSKGIFIPVLVIFLAVIVTAAITRTWGLVGIMTLTAAFTFYTIMSIDYKITGNELAIRCGILFKRTVHINTINRIRHTHNPLSAPAASLDRLELRFNKYETILVSPKNKAAFIDQLRAINPDIDYQKKPHVAV</sequence>
<comment type="caution">
    <text evidence="3">The sequence shown here is derived from an EMBL/GenBank/DDBJ whole genome shotgun (WGS) entry which is preliminary data.</text>
</comment>
<gene>
    <name evidence="3" type="ORF">K1Y79_25705</name>
</gene>
<evidence type="ECO:0000313" key="4">
    <source>
        <dbReference type="Proteomes" id="UP000812961"/>
    </source>
</evidence>
<dbReference type="InterPro" id="IPR009589">
    <property type="entry name" value="PH_YyaB-like"/>
</dbReference>
<feature type="domain" description="Uncharacterized protein YyaB-like PH" evidence="2">
    <location>
        <begin position="54"/>
        <end position="127"/>
    </location>
</feature>
<proteinExistence type="predicted"/>
<evidence type="ECO:0000313" key="3">
    <source>
        <dbReference type="EMBL" id="MBW8687760.1"/>
    </source>
</evidence>
<dbReference type="Pfam" id="PF06713">
    <property type="entry name" value="bPH_4"/>
    <property type="match status" value="1"/>
</dbReference>
<evidence type="ECO:0000259" key="2">
    <source>
        <dbReference type="Pfam" id="PF06713"/>
    </source>
</evidence>
<keyword evidence="1" id="KW-0472">Membrane</keyword>
<dbReference type="RefSeq" id="WP_220253082.1">
    <property type="nucleotide sequence ID" value="NZ_JAICCF010000005.1"/>
</dbReference>
<organism evidence="3 4">
    <name type="scientific">Chitinophaga rhizophila</name>
    <dbReference type="NCBI Taxonomy" id="2866212"/>
    <lineage>
        <taxon>Bacteria</taxon>
        <taxon>Pseudomonadati</taxon>
        <taxon>Bacteroidota</taxon>
        <taxon>Chitinophagia</taxon>
        <taxon>Chitinophagales</taxon>
        <taxon>Chitinophagaceae</taxon>
        <taxon>Chitinophaga</taxon>
    </lineage>
</organism>
<protein>
    <submittedName>
        <fullName evidence="3">PH domain-containing protein</fullName>
    </submittedName>
</protein>
<name>A0ABS7GJ79_9BACT</name>
<dbReference type="Proteomes" id="UP000812961">
    <property type="component" value="Unassembled WGS sequence"/>
</dbReference>
<keyword evidence="1" id="KW-0812">Transmembrane</keyword>
<keyword evidence="4" id="KW-1185">Reference proteome</keyword>
<reference evidence="3 4" key="1">
    <citation type="submission" date="2021-08" db="EMBL/GenBank/DDBJ databases">
        <title>The genome sequence of Chitinophaga sp. B61.</title>
        <authorList>
            <person name="Zhang X."/>
        </authorList>
    </citation>
    <scope>NUCLEOTIDE SEQUENCE [LARGE SCALE GENOMIC DNA]</scope>
    <source>
        <strain evidence="3 4">B61</strain>
    </source>
</reference>
<feature type="transmembrane region" description="Helical" evidence="1">
    <location>
        <begin position="12"/>
        <end position="29"/>
    </location>
</feature>
<dbReference type="EMBL" id="JAICCF010000005">
    <property type="protein sequence ID" value="MBW8687760.1"/>
    <property type="molecule type" value="Genomic_DNA"/>
</dbReference>